<keyword evidence="7" id="KW-1185">Reference proteome</keyword>
<dbReference type="PANTHER" id="PTHR23048">
    <property type="entry name" value="MYOSIN LIGHT CHAIN 1, 3"/>
    <property type="match status" value="1"/>
</dbReference>
<keyword evidence="3" id="KW-0106">Calcium</keyword>
<feature type="domain" description="EF-hand" evidence="5">
    <location>
        <begin position="176"/>
        <end position="211"/>
    </location>
</feature>
<feature type="transmembrane region" description="Helical" evidence="4">
    <location>
        <begin position="113"/>
        <end position="130"/>
    </location>
</feature>
<dbReference type="OrthoDB" id="26525at2759"/>
<dbReference type="InterPro" id="IPR018247">
    <property type="entry name" value="EF_Hand_1_Ca_BS"/>
</dbReference>
<dbReference type="SUPFAM" id="SSF47473">
    <property type="entry name" value="EF-hand"/>
    <property type="match status" value="1"/>
</dbReference>
<evidence type="ECO:0000313" key="7">
    <source>
        <dbReference type="Proteomes" id="UP000023152"/>
    </source>
</evidence>
<keyword evidence="4" id="KW-0472">Membrane</keyword>
<comment type="caution">
    <text evidence="6">The sequence shown here is derived from an EMBL/GenBank/DDBJ whole genome shotgun (WGS) entry which is preliminary data.</text>
</comment>
<protein>
    <submittedName>
        <fullName evidence="6">Centrin</fullName>
    </submittedName>
</protein>
<evidence type="ECO:0000256" key="2">
    <source>
        <dbReference type="ARBA" id="ARBA00022737"/>
    </source>
</evidence>
<organism evidence="6 7">
    <name type="scientific">Reticulomyxa filosa</name>
    <dbReference type="NCBI Taxonomy" id="46433"/>
    <lineage>
        <taxon>Eukaryota</taxon>
        <taxon>Sar</taxon>
        <taxon>Rhizaria</taxon>
        <taxon>Retaria</taxon>
        <taxon>Foraminifera</taxon>
        <taxon>Monothalamids</taxon>
        <taxon>Reticulomyxidae</taxon>
        <taxon>Reticulomyxa</taxon>
    </lineage>
</organism>
<feature type="domain" description="EF-hand" evidence="5">
    <location>
        <begin position="140"/>
        <end position="175"/>
    </location>
</feature>
<keyword evidence="4" id="KW-1133">Transmembrane helix</keyword>
<reference evidence="6 7" key="1">
    <citation type="journal article" date="2013" name="Curr. Biol.">
        <title>The Genome of the Foraminiferan Reticulomyxa filosa.</title>
        <authorList>
            <person name="Glockner G."/>
            <person name="Hulsmann N."/>
            <person name="Schleicher M."/>
            <person name="Noegel A.A."/>
            <person name="Eichinger L."/>
            <person name="Gallinger C."/>
            <person name="Pawlowski J."/>
            <person name="Sierra R."/>
            <person name="Euteneuer U."/>
            <person name="Pillet L."/>
            <person name="Moustafa A."/>
            <person name="Platzer M."/>
            <person name="Groth M."/>
            <person name="Szafranski K."/>
            <person name="Schliwa M."/>
        </authorList>
    </citation>
    <scope>NUCLEOTIDE SEQUENCE [LARGE SCALE GENOMIC DNA]</scope>
</reference>
<dbReference type="PANTHER" id="PTHR23048:SF48">
    <property type="entry name" value="CENTRIN 3"/>
    <property type="match status" value="1"/>
</dbReference>
<dbReference type="Pfam" id="PF13499">
    <property type="entry name" value="EF-hand_7"/>
    <property type="match status" value="1"/>
</dbReference>
<evidence type="ECO:0000259" key="5">
    <source>
        <dbReference type="PROSITE" id="PS50222"/>
    </source>
</evidence>
<dbReference type="EMBL" id="ASPP01002332">
    <property type="protein sequence ID" value="ETO34720.1"/>
    <property type="molecule type" value="Genomic_DNA"/>
</dbReference>
<evidence type="ECO:0000256" key="1">
    <source>
        <dbReference type="ARBA" id="ARBA00022723"/>
    </source>
</evidence>
<evidence type="ECO:0000256" key="3">
    <source>
        <dbReference type="ARBA" id="ARBA00022837"/>
    </source>
</evidence>
<evidence type="ECO:0000256" key="4">
    <source>
        <dbReference type="SAM" id="Phobius"/>
    </source>
</evidence>
<dbReference type="GO" id="GO:0005509">
    <property type="term" value="F:calcium ion binding"/>
    <property type="evidence" value="ECO:0007669"/>
    <property type="project" value="InterPro"/>
</dbReference>
<sequence length="211" mass="24772">MNRQTLERKMDFTNTLTPRFRQRKKQKRPELTEDQKAEVKEAFDLNEGNYIFFDLSIINWGFCEIVICANGFKVAMKALGHDIKKAEILEIKQQYDKEDTGTIAYQDFLEISYFNNVILCCFAYVLFIIFDLTRTVFAFDSDTKIYKAFQLFDDDQTGKISLKNLRRVARELGENMSDEDLQGMIDEFDKDEDNEISLEEFAAIMKQSSLY</sequence>
<dbReference type="CDD" id="cd00051">
    <property type="entry name" value="EFh"/>
    <property type="match status" value="1"/>
</dbReference>
<dbReference type="GO" id="GO:0016460">
    <property type="term" value="C:myosin II complex"/>
    <property type="evidence" value="ECO:0007669"/>
    <property type="project" value="TreeGrafter"/>
</dbReference>
<accession>X6P854</accession>
<proteinExistence type="predicted"/>
<dbReference type="InterPro" id="IPR002048">
    <property type="entry name" value="EF_hand_dom"/>
</dbReference>
<dbReference type="AlphaFoldDB" id="X6P854"/>
<dbReference type="OMA" id="CEIVICA"/>
<dbReference type="InterPro" id="IPR050230">
    <property type="entry name" value="CALM/Myosin/TropC-like"/>
</dbReference>
<dbReference type="PROSITE" id="PS00018">
    <property type="entry name" value="EF_HAND_1"/>
    <property type="match status" value="1"/>
</dbReference>
<keyword evidence="2" id="KW-0677">Repeat</keyword>
<dbReference type="Gene3D" id="1.10.238.10">
    <property type="entry name" value="EF-hand"/>
    <property type="match status" value="2"/>
</dbReference>
<keyword evidence="4" id="KW-0812">Transmembrane</keyword>
<evidence type="ECO:0000313" key="6">
    <source>
        <dbReference type="EMBL" id="ETO34720.1"/>
    </source>
</evidence>
<keyword evidence="1" id="KW-0479">Metal-binding</keyword>
<dbReference type="Proteomes" id="UP000023152">
    <property type="component" value="Unassembled WGS sequence"/>
</dbReference>
<dbReference type="PROSITE" id="PS50222">
    <property type="entry name" value="EF_HAND_2"/>
    <property type="match status" value="2"/>
</dbReference>
<dbReference type="FunFam" id="1.10.238.10:FF:000001">
    <property type="entry name" value="Calmodulin 1"/>
    <property type="match status" value="1"/>
</dbReference>
<dbReference type="SMART" id="SM00054">
    <property type="entry name" value="EFh"/>
    <property type="match status" value="2"/>
</dbReference>
<name>X6P854_RETFI</name>
<gene>
    <name evidence="6" type="ORF">RFI_02366</name>
</gene>
<dbReference type="InterPro" id="IPR011992">
    <property type="entry name" value="EF-hand-dom_pair"/>
</dbReference>